<gene>
    <name evidence="2" type="ORF">PGT21_036928</name>
</gene>
<dbReference type="Proteomes" id="UP000324748">
    <property type="component" value="Unassembled WGS sequence"/>
</dbReference>
<comment type="caution">
    <text evidence="2">The sequence shown here is derived from an EMBL/GenBank/DDBJ whole genome shotgun (WGS) entry which is preliminary data.</text>
</comment>
<proteinExistence type="predicted"/>
<protein>
    <submittedName>
        <fullName evidence="2">Uncharacterized protein</fullName>
    </submittedName>
</protein>
<dbReference type="AlphaFoldDB" id="A0A5B0QQM3"/>
<sequence length="138" mass="15224">MRLEADCRSVYHVLVIGCLVDNQSKVAVVTFNPDCIILPLPQVAQPQLSTGQSCGPEEDSSRRMSSDHSGLLPVEPYLASSIPFRRRLQPCPRRAMQKGDEEISAAATSALCPVLQSQIQLKSAIRYLPRLISIYSNQ</sequence>
<reference evidence="2 3" key="1">
    <citation type="submission" date="2019-05" db="EMBL/GenBank/DDBJ databases">
        <title>Emergence of the Ug99 lineage of the wheat stem rust pathogen through somatic hybridization.</title>
        <authorList>
            <person name="Li F."/>
            <person name="Upadhyaya N.M."/>
            <person name="Sperschneider J."/>
            <person name="Matny O."/>
            <person name="Nguyen-Phuc H."/>
            <person name="Mago R."/>
            <person name="Raley C."/>
            <person name="Miller M.E."/>
            <person name="Silverstein K.A.T."/>
            <person name="Henningsen E."/>
            <person name="Hirsch C.D."/>
            <person name="Visser B."/>
            <person name="Pretorius Z.A."/>
            <person name="Steffenson B.J."/>
            <person name="Schwessinger B."/>
            <person name="Dodds P.N."/>
            <person name="Figueroa M."/>
        </authorList>
    </citation>
    <scope>NUCLEOTIDE SEQUENCE [LARGE SCALE GENOMIC DNA]</scope>
    <source>
        <strain evidence="2">21-0</strain>
    </source>
</reference>
<accession>A0A5B0QQM3</accession>
<dbReference type="EMBL" id="VSWC01000014">
    <property type="protein sequence ID" value="KAA1115508.1"/>
    <property type="molecule type" value="Genomic_DNA"/>
</dbReference>
<name>A0A5B0QQM3_PUCGR</name>
<evidence type="ECO:0000313" key="3">
    <source>
        <dbReference type="Proteomes" id="UP000324748"/>
    </source>
</evidence>
<evidence type="ECO:0000313" key="2">
    <source>
        <dbReference type="EMBL" id="KAA1115508.1"/>
    </source>
</evidence>
<evidence type="ECO:0000256" key="1">
    <source>
        <dbReference type="SAM" id="MobiDB-lite"/>
    </source>
</evidence>
<organism evidence="2 3">
    <name type="scientific">Puccinia graminis f. sp. tritici</name>
    <dbReference type="NCBI Taxonomy" id="56615"/>
    <lineage>
        <taxon>Eukaryota</taxon>
        <taxon>Fungi</taxon>
        <taxon>Dikarya</taxon>
        <taxon>Basidiomycota</taxon>
        <taxon>Pucciniomycotina</taxon>
        <taxon>Pucciniomycetes</taxon>
        <taxon>Pucciniales</taxon>
        <taxon>Pucciniaceae</taxon>
        <taxon>Puccinia</taxon>
    </lineage>
</organism>
<feature type="region of interest" description="Disordered" evidence="1">
    <location>
        <begin position="46"/>
        <end position="72"/>
    </location>
</feature>
<keyword evidence="3" id="KW-1185">Reference proteome</keyword>